<evidence type="ECO:0000256" key="2">
    <source>
        <dbReference type="SAM" id="MobiDB-lite"/>
    </source>
</evidence>
<evidence type="ECO:0000259" key="3">
    <source>
        <dbReference type="Pfam" id="PF05532"/>
    </source>
</evidence>
<keyword evidence="5" id="KW-1185">Reference proteome</keyword>
<dbReference type="SUPFAM" id="SSF69047">
    <property type="entry name" value="Hypothetical protein YjbJ"/>
    <property type="match status" value="1"/>
</dbReference>
<accession>A0A3A4FCU6</accession>
<name>A0A3A4FCU6_9MICC</name>
<dbReference type="InterPro" id="IPR008462">
    <property type="entry name" value="CsbD"/>
</dbReference>
<evidence type="ECO:0000256" key="1">
    <source>
        <dbReference type="ARBA" id="ARBA00009129"/>
    </source>
</evidence>
<dbReference type="RefSeq" id="WP_119901650.1">
    <property type="nucleotide sequence ID" value="NZ_QYZP01000001.1"/>
</dbReference>
<feature type="domain" description="CsbD-like" evidence="3">
    <location>
        <begin position="5"/>
        <end position="56"/>
    </location>
</feature>
<reference evidence="4 5" key="1">
    <citation type="submission" date="2018-09" db="EMBL/GenBank/DDBJ databases">
        <title>Nesterenkonia natronophila sp. nov., an alkaliphilic actinobacteriume isolated from a soda lake, and emended description of the genus Nesterenkonia.</title>
        <authorList>
            <person name="Menes R.J."/>
            <person name="Iriarte A."/>
        </authorList>
    </citation>
    <scope>NUCLEOTIDE SEQUENCE [LARGE SCALE GENOMIC DNA]</scope>
    <source>
        <strain evidence="4 5">M8</strain>
    </source>
</reference>
<evidence type="ECO:0000313" key="5">
    <source>
        <dbReference type="Proteomes" id="UP000266615"/>
    </source>
</evidence>
<dbReference type="AlphaFoldDB" id="A0A3A4FCU6"/>
<comment type="similarity">
    <text evidence="1">Belongs to the UPF0337 (CsbD) family.</text>
</comment>
<dbReference type="Gene3D" id="1.10.1470.10">
    <property type="entry name" value="YjbJ"/>
    <property type="match status" value="1"/>
</dbReference>
<dbReference type="InterPro" id="IPR036629">
    <property type="entry name" value="YjbJ_sf"/>
</dbReference>
<proteinExistence type="inferred from homology"/>
<protein>
    <submittedName>
        <fullName evidence="4">CsbD family protein</fullName>
    </submittedName>
</protein>
<feature type="compositionally biased region" description="Basic and acidic residues" evidence="2">
    <location>
        <begin position="43"/>
        <end position="55"/>
    </location>
</feature>
<comment type="caution">
    <text evidence="4">The sequence shown here is derived from an EMBL/GenBank/DDBJ whole genome shotgun (WGS) entry which is preliminary data.</text>
</comment>
<dbReference type="Proteomes" id="UP000266615">
    <property type="component" value="Unassembled WGS sequence"/>
</dbReference>
<gene>
    <name evidence="4" type="ORF">D3250_01850</name>
</gene>
<feature type="region of interest" description="Disordered" evidence="2">
    <location>
        <begin position="1"/>
        <end position="76"/>
    </location>
</feature>
<organism evidence="4 5">
    <name type="scientific">Nesterenkonia natronophila</name>
    <dbReference type="NCBI Taxonomy" id="2174932"/>
    <lineage>
        <taxon>Bacteria</taxon>
        <taxon>Bacillati</taxon>
        <taxon>Actinomycetota</taxon>
        <taxon>Actinomycetes</taxon>
        <taxon>Micrococcales</taxon>
        <taxon>Micrococcaceae</taxon>
        <taxon>Nesterenkonia</taxon>
    </lineage>
</organism>
<feature type="compositionally biased region" description="Basic and acidic residues" evidence="2">
    <location>
        <begin position="1"/>
        <end position="14"/>
    </location>
</feature>
<dbReference type="OrthoDB" id="2143260at2"/>
<dbReference type="Pfam" id="PF05532">
    <property type="entry name" value="CsbD"/>
    <property type="match status" value="1"/>
</dbReference>
<dbReference type="EMBL" id="QYZP01000001">
    <property type="protein sequence ID" value="RJN32604.1"/>
    <property type="molecule type" value="Genomic_DNA"/>
</dbReference>
<evidence type="ECO:0000313" key="4">
    <source>
        <dbReference type="EMBL" id="RJN32604.1"/>
    </source>
</evidence>
<sequence>MGAGDKFDAAKDKVSGSAKDAAGKVTGNSELQGEGKAQKLQGKGKDAAESVKDTAKGAAGQAEGAIGGRDDKENQR</sequence>